<name>A0ABP0IDS0_9DINO</name>
<protein>
    <submittedName>
        <fullName evidence="2">Uncharacterized protein</fullName>
    </submittedName>
</protein>
<evidence type="ECO:0000256" key="1">
    <source>
        <dbReference type="SAM" id="Phobius"/>
    </source>
</evidence>
<keyword evidence="3" id="KW-1185">Reference proteome</keyword>
<sequence length="376" mass="40524">MPDSEPFCIYCFIFFLACPPTLIFLFIVPFVTSAMPAMTLLLPALGFIASTVLYFLPAGAKRDRVQLVDQASVGRGPVLGRNRSEVEDVSLPGFVSEQLKEDLIGWVDGGKTDPSAGAMGAFGRERTVVACRCLGTSSTTRVIDIPLTSRSWRWASFALPALAVSVGNTEWSEGGLPEDCEDSGLRLLQRHQERSQSKSPYWCRYISENYRNLVPLCWFGEPGPEPEDVPAGYPSWCKHVPEAIRFAVPPCDAETSEAVSGAVSSVSDAVAGAVSGAAGAVSGAVSGASNSSSGLVNPTLNEVKAERYSKLKEDSPYWCGYISDVVQYLVPPCWFGTPDAEPADLPGRYPTWCKHVPSSAREFVTPCTNQTATTQD</sequence>
<dbReference type="Proteomes" id="UP001642484">
    <property type="component" value="Unassembled WGS sequence"/>
</dbReference>
<comment type="caution">
    <text evidence="2">The sequence shown here is derived from an EMBL/GenBank/DDBJ whole genome shotgun (WGS) entry which is preliminary data.</text>
</comment>
<accession>A0ABP0IDS0</accession>
<organism evidence="2 3">
    <name type="scientific">Durusdinium trenchii</name>
    <dbReference type="NCBI Taxonomy" id="1381693"/>
    <lineage>
        <taxon>Eukaryota</taxon>
        <taxon>Sar</taxon>
        <taxon>Alveolata</taxon>
        <taxon>Dinophyceae</taxon>
        <taxon>Suessiales</taxon>
        <taxon>Symbiodiniaceae</taxon>
        <taxon>Durusdinium</taxon>
    </lineage>
</organism>
<feature type="transmembrane region" description="Helical" evidence="1">
    <location>
        <begin position="37"/>
        <end position="56"/>
    </location>
</feature>
<feature type="transmembrane region" description="Helical" evidence="1">
    <location>
        <begin position="7"/>
        <end position="31"/>
    </location>
</feature>
<evidence type="ECO:0000313" key="3">
    <source>
        <dbReference type="Proteomes" id="UP001642484"/>
    </source>
</evidence>
<dbReference type="EMBL" id="CAXAMN010002558">
    <property type="protein sequence ID" value="CAK9000142.1"/>
    <property type="molecule type" value="Genomic_DNA"/>
</dbReference>
<keyword evidence="1" id="KW-0812">Transmembrane</keyword>
<gene>
    <name evidence="2" type="ORF">CCMP2556_LOCUS5950</name>
</gene>
<evidence type="ECO:0000313" key="2">
    <source>
        <dbReference type="EMBL" id="CAK9000142.1"/>
    </source>
</evidence>
<keyword evidence="1" id="KW-1133">Transmembrane helix</keyword>
<reference evidence="2 3" key="1">
    <citation type="submission" date="2024-02" db="EMBL/GenBank/DDBJ databases">
        <authorList>
            <person name="Chen Y."/>
            <person name="Shah S."/>
            <person name="Dougan E. K."/>
            <person name="Thang M."/>
            <person name="Chan C."/>
        </authorList>
    </citation>
    <scope>NUCLEOTIDE SEQUENCE [LARGE SCALE GENOMIC DNA]</scope>
</reference>
<keyword evidence="1" id="KW-0472">Membrane</keyword>
<proteinExistence type="predicted"/>